<feature type="non-terminal residue" evidence="2">
    <location>
        <position position="64"/>
    </location>
</feature>
<proteinExistence type="predicted"/>
<dbReference type="AlphaFoldDB" id="A0AAD7DPY5"/>
<sequence>SRVFLRSLSSLTRPGQGPHALIQHRTYSLERRSPPASRVHPASRQPHLIRLRRPSGHGKSRCAL</sequence>
<dbReference type="EMBL" id="JARKIE010000032">
    <property type="protein sequence ID" value="KAJ7696927.1"/>
    <property type="molecule type" value="Genomic_DNA"/>
</dbReference>
<reference evidence="2" key="1">
    <citation type="submission" date="2023-03" db="EMBL/GenBank/DDBJ databases">
        <title>Massive genome expansion in bonnet fungi (Mycena s.s.) driven by repeated elements and novel gene families across ecological guilds.</title>
        <authorList>
            <consortium name="Lawrence Berkeley National Laboratory"/>
            <person name="Harder C.B."/>
            <person name="Miyauchi S."/>
            <person name="Viragh M."/>
            <person name="Kuo A."/>
            <person name="Thoen E."/>
            <person name="Andreopoulos B."/>
            <person name="Lu D."/>
            <person name="Skrede I."/>
            <person name="Drula E."/>
            <person name="Henrissat B."/>
            <person name="Morin E."/>
            <person name="Kohler A."/>
            <person name="Barry K."/>
            <person name="LaButti K."/>
            <person name="Morin E."/>
            <person name="Salamov A."/>
            <person name="Lipzen A."/>
            <person name="Mereny Z."/>
            <person name="Hegedus B."/>
            <person name="Baldrian P."/>
            <person name="Stursova M."/>
            <person name="Weitz H."/>
            <person name="Taylor A."/>
            <person name="Grigoriev I.V."/>
            <person name="Nagy L.G."/>
            <person name="Martin F."/>
            <person name="Kauserud H."/>
        </authorList>
    </citation>
    <scope>NUCLEOTIDE SEQUENCE</scope>
    <source>
        <strain evidence="2">CBHHK067</strain>
    </source>
</reference>
<name>A0AAD7DPY5_MYCRO</name>
<gene>
    <name evidence="2" type="ORF">B0H17DRAFT_1052474</name>
</gene>
<comment type="caution">
    <text evidence="2">The sequence shown here is derived from an EMBL/GenBank/DDBJ whole genome shotgun (WGS) entry which is preliminary data.</text>
</comment>
<feature type="compositionally biased region" description="Basic residues" evidence="1">
    <location>
        <begin position="47"/>
        <end position="64"/>
    </location>
</feature>
<keyword evidence="3" id="KW-1185">Reference proteome</keyword>
<protein>
    <submittedName>
        <fullName evidence="2">Uncharacterized protein</fullName>
    </submittedName>
</protein>
<evidence type="ECO:0000256" key="1">
    <source>
        <dbReference type="SAM" id="MobiDB-lite"/>
    </source>
</evidence>
<evidence type="ECO:0000313" key="3">
    <source>
        <dbReference type="Proteomes" id="UP001221757"/>
    </source>
</evidence>
<feature type="region of interest" description="Disordered" evidence="1">
    <location>
        <begin position="29"/>
        <end position="64"/>
    </location>
</feature>
<organism evidence="2 3">
    <name type="scientific">Mycena rosella</name>
    <name type="common">Pink bonnet</name>
    <name type="synonym">Agaricus rosellus</name>
    <dbReference type="NCBI Taxonomy" id="1033263"/>
    <lineage>
        <taxon>Eukaryota</taxon>
        <taxon>Fungi</taxon>
        <taxon>Dikarya</taxon>
        <taxon>Basidiomycota</taxon>
        <taxon>Agaricomycotina</taxon>
        <taxon>Agaricomycetes</taxon>
        <taxon>Agaricomycetidae</taxon>
        <taxon>Agaricales</taxon>
        <taxon>Marasmiineae</taxon>
        <taxon>Mycenaceae</taxon>
        <taxon>Mycena</taxon>
    </lineage>
</organism>
<accession>A0AAD7DPY5</accession>
<evidence type="ECO:0000313" key="2">
    <source>
        <dbReference type="EMBL" id="KAJ7696927.1"/>
    </source>
</evidence>
<dbReference type="Proteomes" id="UP001221757">
    <property type="component" value="Unassembled WGS sequence"/>
</dbReference>